<dbReference type="Proteomes" id="UP000664163">
    <property type="component" value="Unassembled WGS sequence"/>
</dbReference>
<protein>
    <submittedName>
        <fullName evidence="3">DUF4296 domain-containing protein</fullName>
    </submittedName>
</protein>
<dbReference type="EMBL" id="JAFLND010000002">
    <property type="protein sequence ID" value="MBO0330600.1"/>
    <property type="molecule type" value="Genomic_DNA"/>
</dbReference>
<organism evidence="3 4">
    <name type="scientific">[Muricauda] lutisoli</name>
    <dbReference type="NCBI Taxonomy" id="2816035"/>
    <lineage>
        <taxon>Bacteria</taxon>
        <taxon>Pseudomonadati</taxon>
        <taxon>Bacteroidota</taxon>
        <taxon>Flavobacteriia</taxon>
        <taxon>Flavobacteriales</taxon>
        <taxon>Flavobacteriaceae</taxon>
        <taxon>Allomuricauda</taxon>
    </lineage>
</organism>
<dbReference type="RefSeq" id="WP_207071037.1">
    <property type="nucleotide sequence ID" value="NZ_JAFLND010000002.1"/>
</dbReference>
<dbReference type="InterPro" id="IPR025381">
    <property type="entry name" value="DUF4296"/>
</dbReference>
<evidence type="ECO:0000259" key="2">
    <source>
        <dbReference type="Pfam" id="PF14129"/>
    </source>
</evidence>
<sequence>MRNTVILLLTLVLLVSCAEKVIEEPENLIPKEKMAEILHDLAILNAAKSGARTKFRESGIDVMDFLYKKYGIDSTQFAESDLYYASIPLEYQSIYEHVEDRLKEQKDTLEARGKRRNDSIREANLRKKDSVAGARGAEKIEKPTSPQ</sequence>
<feature type="domain" description="DUF4296" evidence="2">
    <location>
        <begin position="25"/>
        <end position="107"/>
    </location>
</feature>
<dbReference type="PROSITE" id="PS51257">
    <property type="entry name" value="PROKAR_LIPOPROTEIN"/>
    <property type="match status" value="1"/>
</dbReference>
<gene>
    <name evidence="3" type="ORF">J0X13_08565</name>
</gene>
<name>A0ABS3EWI3_9FLAO</name>
<proteinExistence type="predicted"/>
<comment type="caution">
    <text evidence="3">The sequence shown here is derived from an EMBL/GenBank/DDBJ whole genome shotgun (WGS) entry which is preliminary data.</text>
</comment>
<evidence type="ECO:0000256" key="1">
    <source>
        <dbReference type="SAM" id="MobiDB-lite"/>
    </source>
</evidence>
<reference evidence="3 4" key="1">
    <citation type="submission" date="2021-03" db="EMBL/GenBank/DDBJ databases">
        <title>Muricauda sp. CAU 1631 isolated from Incheon.</title>
        <authorList>
            <person name="Kim W."/>
        </authorList>
    </citation>
    <scope>NUCLEOTIDE SEQUENCE [LARGE SCALE GENOMIC DNA]</scope>
    <source>
        <strain evidence="3 4">CAU 1631</strain>
    </source>
</reference>
<feature type="region of interest" description="Disordered" evidence="1">
    <location>
        <begin position="107"/>
        <end position="147"/>
    </location>
</feature>
<evidence type="ECO:0000313" key="3">
    <source>
        <dbReference type="EMBL" id="MBO0330600.1"/>
    </source>
</evidence>
<dbReference type="Pfam" id="PF14129">
    <property type="entry name" value="DUF4296"/>
    <property type="match status" value="1"/>
</dbReference>
<evidence type="ECO:0000313" key="4">
    <source>
        <dbReference type="Proteomes" id="UP000664163"/>
    </source>
</evidence>
<accession>A0ABS3EWI3</accession>
<keyword evidence="4" id="KW-1185">Reference proteome</keyword>